<organism evidence="1 2">
    <name type="scientific">Candidatus Propionivibrio dominans</name>
    <dbReference type="NCBI Taxonomy" id="2954373"/>
    <lineage>
        <taxon>Bacteria</taxon>
        <taxon>Pseudomonadati</taxon>
        <taxon>Pseudomonadota</taxon>
        <taxon>Betaproteobacteria</taxon>
        <taxon>Rhodocyclales</taxon>
        <taxon>Rhodocyclaceae</taxon>
        <taxon>Propionivibrio</taxon>
    </lineage>
</organism>
<gene>
    <name evidence="1" type="ORF">IPJ48_03315</name>
</gene>
<proteinExistence type="predicted"/>
<evidence type="ECO:0000313" key="2">
    <source>
        <dbReference type="Proteomes" id="UP000886602"/>
    </source>
</evidence>
<sequence length="52" mass="5629">MSNSQGGENSRLFAALKNIAVTLLASGKTRLELLGNEIEEEKLRAVNLLLMA</sequence>
<reference evidence="1" key="1">
    <citation type="submission" date="2020-10" db="EMBL/GenBank/DDBJ databases">
        <title>Connecting structure to function with the recovery of over 1000 high-quality activated sludge metagenome-assembled genomes encoding full-length rRNA genes using long-read sequencing.</title>
        <authorList>
            <person name="Singleton C.M."/>
            <person name="Petriglieri F."/>
            <person name="Kristensen J.M."/>
            <person name="Kirkegaard R.H."/>
            <person name="Michaelsen T.Y."/>
            <person name="Andersen M.H."/>
            <person name="Karst S.M."/>
            <person name="Dueholm M.S."/>
            <person name="Nielsen P.H."/>
            <person name="Albertsen M."/>
        </authorList>
    </citation>
    <scope>NUCLEOTIDE SEQUENCE</scope>
    <source>
        <strain evidence="1">EsbW_18-Q3-R4-48_MAXAC.044</strain>
    </source>
</reference>
<evidence type="ECO:0000313" key="1">
    <source>
        <dbReference type="EMBL" id="MBK7422189.1"/>
    </source>
</evidence>
<accession>A0A9D7FD81</accession>
<comment type="caution">
    <text evidence="1">The sequence shown here is derived from an EMBL/GenBank/DDBJ whole genome shotgun (WGS) entry which is preliminary data.</text>
</comment>
<name>A0A9D7FD81_9RHOO</name>
<dbReference type="EMBL" id="JADJNC010000004">
    <property type="protein sequence ID" value="MBK7422189.1"/>
    <property type="molecule type" value="Genomic_DNA"/>
</dbReference>
<protein>
    <submittedName>
        <fullName evidence="1">Uncharacterized protein</fullName>
    </submittedName>
</protein>
<dbReference type="AlphaFoldDB" id="A0A9D7FD81"/>
<dbReference type="Proteomes" id="UP000886602">
    <property type="component" value="Unassembled WGS sequence"/>
</dbReference>